<accession>A0A6A6B8U2</accession>
<sequence>MAPDNAASLNQIDEQLKIVVQNLFNLVVDVHDHQGSATEEAMKAEATSLLANLLALSRRARALSLSIPPEIITYVENGRNPDIYTREFAELVQKNNQKLKAKAEAFAQFRDILAGKIGVAFPDMRDDVARVVRNTGGDADAALRT</sequence>
<keyword evidence="3 6" id="KW-0805">Transcription regulation</keyword>
<evidence type="ECO:0000256" key="4">
    <source>
        <dbReference type="ARBA" id="ARBA00023163"/>
    </source>
</evidence>
<dbReference type="GO" id="GO:0016592">
    <property type="term" value="C:mediator complex"/>
    <property type="evidence" value="ECO:0007669"/>
    <property type="project" value="InterPro"/>
</dbReference>
<dbReference type="Proteomes" id="UP000799438">
    <property type="component" value="Unassembled WGS sequence"/>
</dbReference>
<dbReference type="EMBL" id="ML995492">
    <property type="protein sequence ID" value="KAF2139624.1"/>
    <property type="molecule type" value="Genomic_DNA"/>
</dbReference>
<dbReference type="OrthoDB" id="337270at2759"/>
<evidence type="ECO:0000256" key="2">
    <source>
        <dbReference type="ARBA" id="ARBA00005389"/>
    </source>
</evidence>
<comment type="function">
    <text evidence="6">Component of the Mediator complex, a coactivator involved in the regulated transcription of nearly all RNA polymerase II-dependent genes. Mediator functions as a bridge to convey information from gene-specific regulatory proteins to the basal RNA polymerase II transcription machinery. Mediator is recruited to promoters by direct interactions with regulatory proteins and serves as a scaffold for the assembly of a functional preinitiation complex with RNA polymerase II and the general transcription factors.</text>
</comment>
<dbReference type="InterPro" id="IPR019145">
    <property type="entry name" value="Mediator_Med10"/>
</dbReference>
<evidence type="ECO:0000256" key="1">
    <source>
        <dbReference type="ARBA" id="ARBA00004123"/>
    </source>
</evidence>
<comment type="subunit">
    <text evidence="6">Component of the Mediator complex.</text>
</comment>
<keyword evidence="4 6" id="KW-0804">Transcription</keyword>
<dbReference type="GO" id="GO:0003712">
    <property type="term" value="F:transcription coregulator activity"/>
    <property type="evidence" value="ECO:0007669"/>
    <property type="project" value="InterPro"/>
</dbReference>
<proteinExistence type="inferred from homology"/>
<keyword evidence="6" id="KW-0010">Activator</keyword>
<dbReference type="GO" id="GO:0006357">
    <property type="term" value="P:regulation of transcription by RNA polymerase II"/>
    <property type="evidence" value="ECO:0007669"/>
    <property type="project" value="InterPro"/>
</dbReference>
<protein>
    <recommendedName>
        <fullName evidence="6">Mediator of RNA polymerase II transcription subunit 10</fullName>
    </recommendedName>
    <alternativeName>
        <fullName evidence="6">Mediator complex subunit 10</fullName>
    </alternativeName>
</protein>
<gene>
    <name evidence="6" type="primary">MED10</name>
    <name evidence="7" type="ORF">K452DRAFT_328053</name>
</gene>
<comment type="similarity">
    <text evidence="2 6">Belongs to the Mediator complex subunit 10 family.</text>
</comment>
<dbReference type="Pfam" id="PF09748">
    <property type="entry name" value="Med10"/>
    <property type="match status" value="1"/>
</dbReference>
<keyword evidence="5 6" id="KW-0539">Nucleus</keyword>
<name>A0A6A6B8U2_9PEZI</name>
<organism evidence="7 8">
    <name type="scientific">Aplosporella prunicola CBS 121167</name>
    <dbReference type="NCBI Taxonomy" id="1176127"/>
    <lineage>
        <taxon>Eukaryota</taxon>
        <taxon>Fungi</taxon>
        <taxon>Dikarya</taxon>
        <taxon>Ascomycota</taxon>
        <taxon>Pezizomycotina</taxon>
        <taxon>Dothideomycetes</taxon>
        <taxon>Dothideomycetes incertae sedis</taxon>
        <taxon>Botryosphaeriales</taxon>
        <taxon>Aplosporellaceae</taxon>
        <taxon>Aplosporella</taxon>
    </lineage>
</organism>
<comment type="subcellular location">
    <subcellularLocation>
        <location evidence="1 6">Nucleus</location>
    </subcellularLocation>
</comment>
<keyword evidence="8" id="KW-1185">Reference proteome</keyword>
<evidence type="ECO:0000313" key="7">
    <source>
        <dbReference type="EMBL" id="KAF2139624.1"/>
    </source>
</evidence>
<evidence type="ECO:0000256" key="6">
    <source>
        <dbReference type="RuleBase" id="RU364146"/>
    </source>
</evidence>
<evidence type="ECO:0000256" key="5">
    <source>
        <dbReference type="ARBA" id="ARBA00023242"/>
    </source>
</evidence>
<reference evidence="7" key="1">
    <citation type="journal article" date="2020" name="Stud. Mycol.">
        <title>101 Dothideomycetes genomes: a test case for predicting lifestyles and emergence of pathogens.</title>
        <authorList>
            <person name="Haridas S."/>
            <person name="Albert R."/>
            <person name="Binder M."/>
            <person name="Bloem J."/>
            <person name="Labutti K."/>
            <person name="Salamov A."/>
            <person name="Andreopoulos B."/>
            <person name="Baker S."/>
            <person name="Barry K."/>
            <person name="Bills G."/>
            <person name="Bluhm B."/>
            <person name="Cannon C."/>
            <person name="Castanera R."/>
            <person name="Culley D."/>
            <person name="Daum C."/>
            <person name="Ezra D."/>
            <person name="Gonzalez J."/>
            <person name="Henrissat B."/>
            <person name="Kuo A."/>
            <person name="Liang C."/>
            <person name="Lipzen A."/>
            <person name="Lutzoni F."/>
            <person name="Magnuson J."/>
            <person name="Mondo S."/>
            <person name="Nolan M."/>
            <person name="Ohm R."/>
            <person name="Pangilinan J."/>
            <person name="Park H.-J."/>
            <person name="Ramirez L."/>
            <person name="Alfaro M."/>
            <person name="Sun H."/>
            <person name="Tritt A."/>
            <person name="Yoshinaga Y."/>
            <person name="Zwiers L.-H."/>
            <person name="Turgeon B."/>
            <person name="Goodwin S."/>
            <person name="Spatafora J."/>
            <person name="Crous P."/>
            <person name="Grigoriev I."/>
        </authorList>
    </citation>
    <scope>NUCLEOTIDE SEQUENCE</scope>
    <source>
        <strain evidence="7">CBS 121167</strain>
    </source>
</reference>
<evidence type="ECO:0000313" key="8">
    <source>
        <dbReference type="Proteomes" id="UP000799438"/>
    </source>
</evidence>
<evidence type="ECO:0000256" key="3">
    <source>
        <dbReference type="ARBA" id="ARBA00023015"/>
    </source>
</evidence>
<dbReference type="AlphaFoldDB" id="A0A6A6B8U2"/>